<dbReference type="Proteomes" id="UP001153069">
    <property type="component" value="Unassembled WGS sequence"/>
</dbReference>
<evidence type="ECO:0000256" key="1">
    <source>
        <dbReference type="SAM" id="MobiDB-lite"/>
    </source>
</evidence>
<proteinExistence type="predicted"/>
<reference evidence="2" key="1">
    <citation type="submission" date="2020-06" db="EMBL/GenBank/DDBJ databases">
        <authorList>
            <consortium name="Plant Systems Biology data submission"/>
        </authorList>
    </citation>
    <scope>NUCLEOTIDE SEQUENCE</scope>
    <source>
        <strain evidence="2">D6</strain>
    </source>
</reference>
<feature type="compositionally biased region" description="Basic and acidic residues" evidence="1">
    <location>
        <begin position="119"/>
        <end position="144"/>
    </location>
</feature>
<sequence>MALYLHADIVELTDERRLLKARSSWAHYSRVHRLKKRHLPGTSKSLPETHREKRSRNSTTTGSSKVNEMIAMNQERCSPQMGQCRWESAAKTEAAAASSPKRGCGRPTLPRRQQSIEHPSNEEKTEPQRMRRNKLNEAAKDENTLRSFRRSFHSEASKARFAASSTLKYSSGAARCL</sequence>
<evidence type="ECO:0000313" key="3">
    <source>
        <dbReference type="Proteomes" id="UP001153069"/>
    </source>
</evidence>
<keyword evidence="3" id="KW-1185">Reference proteome</keyword>
<comment type="caution">
    <text evidence="2">The sequence shown here is derived from an EMBL/GenBank/DDBJ whole genome shotgun (WGS) entry which is preliminary data.</text>
</comment>
<dbReference type="EMBL" id="CAICTM010000025">
    <property type="protein sequence ID" value="CAB9497743.1"/>
    <property type="molecule type" value="Genomic_DNA"/>
</dbReference>
<gene>
    <name evidence="2" type="ORF">SEMRO_25_G016860.1</name>
</gene>
<evidence type="ECO:0000313" key="2">
    <source>
        <dbReference type="EMBL" id="CAB9497743.1"/>
    </source>
</evidence>
<feature type="compositionally biased region" description="Polar residues" evidence="1">
    <location>
        <begin position="57"/>
        <end position="66"/>
    </location>
</feature>
<accession>A0A9N8H5J3</accession>
<feature type="compositionally biased region" description="Low complexity" evidence="1">
    <location>
        <begin position="87"/>
        <end position="99"/>
    </location>
</feature>
<protein>
    <submittedName>
        <fullName evidence="2">Uncharacterized protein</fullName>
    </submittedName>
</protein>
<name>A0A9N8H5J3_9STRA</name>
<organism evidence="2 3">
    <name type="scientific">Seminavis robusta</name>
    <dbReference type="NCBI Taxonomy" id="568900"/>
    <lineage>
        <taxon>Eukaryota</taxon>
        <taxon>Sar</taxon>
        <taxon>Stramenopiles</taxon>
        <taxon>Ochrophyta</taxon>
        <taxon>Bacillariophyta</taxon>
        <taxon>Bacillariophyceae</taxon>
        <taxon>Bacillariophycidae</taxon>
        <taxon>Naviculales</taxon>
        <taxon>Naviculaceae</taxon>
        <taxon>Seminavis</taxon>
    </lineage>
</organism>
<feature type="region of interest" description="Disordered" evidence="1">
    <location>
        <begin position="82"/>
        <end position="146"/>
    </location>
</feature>
<feature type="region of interest" description="Disordered" evidence="1">
    <location>
        <begin position="36"/>
        <end position="67"/>
    </location>
</feature>
<dbReference type="AlphaFoldDB" id="A0A9N8H5J3"/>